<reference evidence="2 3" key="1">
    <citation type="submission" date="2020-06" db="EMBL/GenBank/DDBJ databases">
        <title>Draft genome sequence of Lactic acid bacteria from Okinawan-style tofu.</title>
        <authorList>
            <person name="Takara I."/>
            <person name="Ikematsu S."/>
        </authorList>
    </citation>
    <scope>NUCLEOTIDE SEQUENCE [LARGE SCALE GENOMIC DNA]</scope>
    <source>
        <strain evidence="3">lg38</strain>
    </source>
</reference>
<sequence length="60" mass="7037">MEQLSKEFEFLPQEQIDKCDPYNANNTFLGFRARPLQRKHKTGVRYDGEDKGGEISLFDK</sequence>
<evidence type="ECO:0000313" key="3">
    <source>
        <dbReference type="Proteomes" id="UP000504756"/>
    </source>
</evidence>
<accession>A0A6L2ZWF3</accession>
<feature type="region of interest" description="Disordered" evidence="1">
    <location>
        <begin position="40"/>
        <end position="60"/>
    </location>
</feature>
<proteinExistence type="predicted"/>
<organism evidence="2 3">
    <name type="scientific">Lactococcus garvieae</name>
    <dbReference type="NCBI Taxonomy" id="1363"/>
    <lineage>
        <taxon>Bacteria</taxon>
        <taxon>Bacillati</taxon>
        <taxon>Bacillota</taxon>
        <taxon>Bacilli</taxon>
        <taxon>Lactobacillales</taxon>
        <taxon>Streptococcaceae</taxon>
        <taxon>Lactococcus</taxon>
    </lineage>
</organism>
<gene>
    <name evidence="2" type="ORF">ikelab_14430</name>
</gene>
<dbReference type="AlphaFoldDB" id="A0A6L2ZWF3"/>
<dbReference type="Proteomes" id="UP000504756">
    <property type="component" value="Unassembled WGS sequence"/>
</dbReference>
<feature type="compositionally biased region" description="Basic and acidic residues" evidence="1">
    <location>
        <begin position="44"/>
        <end position="60"/>
    </location>
</feature>
<dbReference type="EMBL" id="BLXU01000008">
    <property type="protein sequence ID" value="GFO52168.1"/>
    <property type="molecule type" value="Genomic_DNA"/>
</dbReference>
<evidence type="ECO:0000256" key="1">
    <source>
        <dbReference type="SAM" id="MobiDB-lite"/>
    </source>
</evidence>
<comment type="caution">
    <text evidence="2">The sequence shown here is derived from an EMBL/GenBank/DDBJ whole genome shotgun (WGS) entry which is preliminary data.</text>
</comment>
<evidence type="ECO:0000313" key="2">
    <source>
        <dbReference type="EMBL" id="GFO52168.1"/>
    </source>
</evidence>
<protein>
    <submittedName>
        <fullName evidence="2">Uncharacterized protein</fullName>
    </submittedName>
</protein>
<name>A0A6L2ZWF3_9LACT</name>